<evidence type="ECO:0000256" key="1">
    <source>
        <dbReference type="SAM" id="MobiDB-lite"/>
    </source>
</evidence>
<dbReference type="AlphaFoldDB" id="A0ABD5CRT9"/>
<protein>
    <submittedName>
        <fullName evidence="2">Uncharacterized protein</fullName>
    </submittedName>
</protein>
<proteinExistence type="predicted"/>
<sequence>MVMIASIDERMIAIMRASFRPDCLSAALASLCAEKGSRRARKYERARLATSNAAAIQMNSTGSNQLNRPCDTAVRDVGA</sequence>
<name>A0ABD5CRT9_9BURK</name>
<comment type="caution">
    <text evidence="2">The sequence shown here is derived from an EMBL/GenBank/DDBJ whole genome shotgun (WGS) entry which is preliminary data.</text>
</comment>
<feature type="region of interest" description="Disordered" evidence="1">
    <location>
        <begin position="60"/>
        <end position="79"/>
    </location>
</feature>
<dbReference type="Proteomes" id="UP001245184">
    <property type="component" value="Unassembled WGS sequence"/>
</dbReference>
<gene>
    <name evidence="2" type="ORF">QF025_006707</name>
</gene>
<reference evidence="2 3" key="1">
    <citation type="submission" date="2023-08" db="EMBL/GenBank/DDBJ databases">
        <title>Genome sequencing of plant associated microbes to promote plant fitness in Sorghum bicolor and Oryza sativa.</title>
        <authorList>
            <person name="Coleman-Derr D."/>
        </authorList>
    </citation>
    <scope>NUCLEOTIDE SEQUENCE [LARGE SCALE GENOMIC DNA]</scope>
    <source>
        <strain evidence="2 3">SLBN-33</strain>
    </source>
</reference>
<dbReference type="EMBL" id="JAVIZN010000002">
    <property type="protein sequence ID" value="MDR6207987.1"/>
    <property type="molecule type" value="Genomic_DNA"/>
</dbReference>
<accession>A0ABD5CRT9</accession>
<organism evidence="2 3">
    <name type="scientific">Paraburkholderia graminis</name>
    <dbReference type="NCBI Taxonomy" id="60548"/>
    <lineage>
        <taxon>Bacteria</taxon>
        <taxon>Pseudomonadati</taxon>
        <taxon>Pseudomonadota</taxon>
        <taxon>Betaproteobacteria</taxon>
        <taxon>Burkholderiales</taxon>
        <taxon>Burkholderiaceae</taxon>
        <taxon>Paraburkholderia</taxon>
    </lineage>
</organism>
<evidence type="ECO:0000313" key="3">
    <source>
        <dbReference type="Proteomes" id="UP001245184"/>
    </source>
</evidence>
<evidence type="ECO:0000313" key="2">
    <source>
        <dbReference type="EMBL" id="MDR6207987.1"/>
    </source>
</evidence>